<reference evidence="1" key="2">
    <citation type="journal article" date="2015" name="Data Brief">
        <title>Shoot transcriptome of the giant reed, Arundo donax.</title>
        <authorList>
            <person name="Barrero R.A."/>
            <person name="Guerrero F.D."/>
            <person name="Moolhuijzen P."/>
            <person name="Goolsby J.A."/>
            <person name="Tidwell J."/>
            <person name="Bellgard S.E."/>
            <person name="Bellgard M.I."/>
        </authorList>
    </citation>
    <scope>NUCLEOTIDE SEQUENCE</scope>
    <source>
        <tissue evidence="1">Shoot tissue taken approximately 20 cm above the soil surface</tissue>
    </source>
</reference>
<proteinExistence type="predicted"/>
<protein>
    <submittedName>
        <fullName evidence="1">Uncharacterized protein</fullName>
    </submittedName>
</protein>
<dbReference type="Pfam" id="PF04827">
    <property type="entry name" value="Plant_tran"/>
    <property type="match status" value="1"/>
</dbReference>
<sequence>MITNEFNKNAPPDRRRDTNRNQYNIGYYLVDGIYLECDVFVKSISMPITDMDKLFA</sequence>
<dbReference type="EMBL" id="GBRH01170686">
    <property type="protein sequence ID" value="JAE27210.1"/>
    <property type="molecule type" value="Transcribed_RNA"/>
</dbReference>
<dbReference type="InterPro" id="IPR006912">
    <property type="entry name" value="Harbinger_derived_prot"/>
</dbReference>
<evidence type="ECO:0000313" key="1">
    <source>
        <dbReference type="EMBL" id="JAE27210.1"/>
    </source>
</evidence>
<accession>A0A0A9GPZ9</accession>
<dbReference type="AlphaFoldDB" id="A0A0A9GPZ9"/>
<organism evidence="1">
    <name type="scientific">Arundo donax</name>
    <name type="common">Giant reed</name>
    <name type="synonym">Donax arundinaceus</name>
    <dbReference type="NCBI Taxonomy" id="35708"/>
    <lineage>
        <taxon>Eukaryota</taxon>
        <taxon>Viridiplantae</taxon>
        <taxon>Streptophyta</taxon>
        <taxon>Embryophyta</taxon>
        <taxon>Tracheophyta</taxon>
        <taxon>Spermatophyta</taxon>
        <taxon>Magnoliopsida</taxon>
        <taxon>Liliopsida</taxon>
        <taxon>Poales</taxon>
        <taxon>Poaceae</taxon>
        <taxon>PACMAD clade</taxon>
        <taxon>Arundinoideae</taxon>
        <taxon>Arundineae</taxon>
        <taxon>Arundo</taxon>
    </lineage>
</organism>
<reference evidence="1" key="1">
    <citation type="submission" date="2014-09" db="EMBL/GenBank/DDBJ databases">
        <authorList>
            <person name="Magalhaes I.L.F."/>
            <person name="Oliveira U."/>
            <person name="Santos F.R."/>
            <person name="Vidigal T.H.D.A."/>
            <person name="Brescovit A.D."/>
            <person name="Santos A.J."/>
        </authorList>
    </citation>
    <scope>NUCLEOTIDE SEQUENCE</scope>
    <source>
        <tissue evidence="1">Shoot tissue taken approximately 20 cm above the soil surface</tissue>
    </source>
</reference>
<name>A0A0A9GPZ9_ARUDO</name>